<dbReference type="AlphaFoldDB" id="A0A1F6ALY0"/>
<dbReference type="Proteomes" id="UP000176609">
    <property type="component" value="Unassembled WGS sequence"/>
</dbReference>
<dbReference type="EMBL" id="MFJR01000015">
    <property type="protein sequence ID" value="OGG25688.1"/>
    <property type="molecule type" value="Genomic_DNA"/>
</dbReference>
<organism evidence="1 2">
    <name type="scientific">Candidatus Gottesmanbacteria bacterium RIFCSPLOWO2_01_FULL_39_12b</name>
    <dbReference type="NCBI Taxonomy" id="1798388"/>
    <lineage>
        <taxon>Bacteria</taxon>
        <taxon>Candidatus Gottesmaniibacteriota</taxon>
    </lineage>
</organism>
<reference evidence="1 2" key="1">
    <citation type="journal article" date="2016" name="Nat. Commun.">
        <title>Thousands of microbial genomes shed light on interconnected biogeochemical processes in an aquifer system.</title>
        <authorList>
            <person name="Anantharaman K."/>
            <person name="Brown C.T."/>
            <person name="Hug L.A."/>
            <person name="Sharon I."/>
            <person name="Castelle C.J."/>
            <person name="Probst A.J."/>
            <person name="Thomas B.C."/>
            <person name="Singh A."/>
            <person name="Wilkins M.J."/>
            <person name="Karaoz U."/>
            <person name="Brodie E.L."/>
            <person name="Williams K.H."/>
            <person name="Hubbard S.S."/>
            <person name="Banfield J.F."/>
        </authorList>
    </citation>
    <scope>NUCLEOTIDE SEQUENCE [LARGE SCALE GENOMIC DNA]</scope>
</reference>
<sequence length="392" mass="45644">MRKIILRAVILIFSLIITLSLSELLIRKIKPQLTFSEAVKLSIDCYAYDPLIPFTLGKNYKCKMVNIRGEYNTGATLNSYGYRGEEFDLEKKPGVTRIMVIGDSMTFGWGVADDVTYPFLLEKNLKSKLSTPVEVINAGYVGGLSVDSYYLYLKNRGLKLKPDILVLGFTVWNDISDLAENVWLKVDKQGLPEQVNSCCHIVDGRIFRNRSIEFKFRYPILRESHLFLLTIETLQKRFNLFKTPYMQVTRGEELMGCVLNPDCIHLFYQEEEKTYKILREIKKLSDENNTKLLVVLFPVDLQLYANQKSKYESYGGKWFPQTGNEDFLQKRLGSFLNQNSISYLDLYKFFVEQKNKDYPFFPIDAHFNKYGTQLVAENISQYLFEKKWLSDK</sequence>
<comment type="caution">
    <text evidence="1">The sequence shown here is derived from an EMBL/GenBank/DDBJ whole genome shotgun (WGS) entry which is preliminary data.</text>
</comment>
<dbReference type="CDD" id="cd00229">
    <property type="entry name" value="SGNH_hydrolase"/>
    <property type="match status" value="1"/>
</dbReference>
<evidence type="ECO:0000313" key="1">
    <source>
        <dbReference type="EMBL" id="OGG25688.1"/>
    </source>
</evidence>
<dbReference type="SUPFAM" id="SSF52266">
    <property type="entry name" value="SGNH hydrolase"/>
    <property type="match status" value="1"/>
</dbReference>
<gene>
    <name evidence="1" type="ORF">A2960_05000</name>
</gene>
<protein>
    <recommendedName>
        <fullName evidence="3">SGNH hydrolase-type esterase domain-containing protein</fullName>
    </recommendedName>
</protein>
<dbReference type="InterPro" id="IPR036514">
    <property type="entry name" value="SGNH_hydro_sf"/>
</dbReference>
<accession>A0A1F6ALY0</accession>
<evidence type="ECO:0000313" key="2">
    <source>
        <dbReference type="Proteomes" id="UP000176609"/>
    </source>
</evidence>
<dbReference type="Gene3D" id="3.40.50.1110">
    <property type="entry name" value="SGNH hydrolase"/>
    <property type="match status" value="1"/>
</dbReference>
<evidence type="ECO:0008006" key="3">
    <source>
        <dbReference type="Google" id="ProtNLM"/>
    </source>
</evidence>
<proteinExistence type="predicted"/>
<name>A0A1F6ALY0_9BACT</name>